<dbReference type="InterPro" id="IPR005312">
    <property type="entry name" value="DUF1759"/>
</dbReference>
<feature type="transmembrane region" description="Helical" evidence="1">
    <location>
        <begin position="732"/>
        <end position="749"/>
    </location>
</feature>
<evidence type="ECO:0000313" key="2">
    <source>
        <dbReference type="EMBL" id="CAD2197556.1"/>
    </source>
</evidence>
<keyword evidence="1" id="KW-1133">Transmembrane helix</keyword>
<reference evidence="2 3" key="1">
    <citation type="submission" date="2020-08" db="EMBL/GenBank/DDBJ databases">
        <authorList>
            <person name="Koutsovoulos G."/>
            <person name="Danchin GJ E."/>
        </authorList>
    </citation>
    <scope>NUCLEOTIDE SEQUENCE [LARGE SCALE GENOMIC DNA]</scope>
</reference>
<accession>A0A6V7XDZ0</accession>
<organism evidence="2 3">
    <name type="scientific">Meloidogyne enterolobii</name>
    <name type="common">Root-knot nematode worm</name>
    <name type="synonym">Meloidogyne mayaguensis</name>
    <dbReference type="NCBI Taxonomy" id="390850"/>
    <lineage>
        <taxon>Eukaryota</taxon>
        <taxon>Metazoa</taxon>
        <taxon>Ecdysozoa</taxon>
        <taxon>Nematoda</taxon>
        <taxon>Chromadorea</taxon>
        <taxon>Rhabditida</taxon>
        <taxon>Tylenchina</taxon>
        <taxon>Tylenchomorpha</taxon>
        <taxon>Tylenchoidea</taxon>
        <taxon>Meloidogynidae</taxon>
        <taxon>Meloidogyninae</taxon>
        <taxon>Meloidogyne</taxon>
    </lineage>
</organism>
<dbReference type="EMBL" id="CAJEWN010001448">
    <property type="protein sequence ID" value="CAD2197556.1"/>
    <property type="molecule type" value="Genomic_DNA"/>
</dbReference>
<feature type="transmembrane region" description="Helical" evidence="1">
    <location>
        <begin position="812"/>
        <end position="832"/>
    </location>
</feature>
<proteinExistence type="predicted"/>
<dbReference type="PANTHER" id="PTHR47331">
    <property type="entry name" value="PHD-TYPE DOMAIN-CONTAINING PROTEIN"/>
    <property type="match status" value="1"/>
</dbReference>
<keyword evidence="1" id="KW-0812">Transmembrane</keyword>
<dbReference type="Proteomes" id="UP000580250">
    <property type="component" value="Unassembled WGS sequence"/>
</dbReference>
<feature type="transmembrane region" description="Helical" evidence="1">
    <location>
        <begin position="844"/>
        <end position="865"/>
    </location>
</feature>
<dbReference type="Pfam" id="PF03564">
    <property type="entry name" value="DUF1759"/>
    <property type="match status" value="1"/>
</dbReference>
<dbReference type="PANTHER" id="PTHR47331:SF1">
    <property type="entry name" value="GAG-LIKE PROTEIN"/>
    <property type="match status" value="1"/>
</dbReference>
<name>A0A6V7XDZ0_MELEN</name>
<comment type="caution">
    <text evidence="2">The sequence shown here is derived from an EMBL/GenBank/DDBJ whole genome shotgun (WGS) entry which is preliminary data.</text>
</comment>
<evidence type="ECO:0000256" key="1">
    <source>
        <dbReference type="SAM" id="Phobius"/>
    </source>
</evidence>
<dbReference type="AlphaFoldDB" id="A0A6V7XDZ0"/>
<protein>
    <submittedName>
        <fullName evidence="2">Uncharacterized protein</fullName>
    </submittedName>
</protein>
<sequence length="998" mass="111627">MSAVIRLQLATVLATLKEKGRAVLSALNANDTSTQEDDHLELLAFQLKQAIGRAGALVDKWYGVIARLPPTQQQTEMDILQAFPPPRGEERMEDELTLLTQIERSYELVALANVELQQRHALNRGPASSQRSVKSATVVNRRTDNALHKAQPTLANAQGSQSPEQPALSTQRATQINANRLTVAGDCANVHHTHLASQSGLSPYQQQGTYNGAPIYSSFRPFRLEPMKFAGDPKEWTAFWLAFDRAVNRQPLPPFEKHLCLLQSLVPGSAARRAIDGYSPSDVNYPMVVSILRRQFGDVKVLREGLIAELLHLPLANNSLFSLSNLQEHVERICLQLESPEGTNVTQDEIVCGIIRSKLPHEALETLIGWEEDENAQWTLAQLRKGLGRLVQLKQRLETTITTLRANTLEQQTTFEEQPHHNQLTNQSDHHELTGVSRSFMTTQPTGQLDEQYELHARPLQSPQEEYGCSLCRTGPLHKPSRCPMYNTRHRRKTRLLEQGRCLNCLHDGHLLNRCHAANKCRRCGGRHHFMLCITRQPKRRMYYYNGHHDGPSETNWRQPQSKKRVYYKAGHHEGSSEANWRMPTPAQSEVTYSGMVINSSTTINSKADYRPSTTTTVHHKANKRHRRRKIWLNSKLKDSLLNSQNGQVIPQTSIAFNNSASSNHTNSNVLIENATTATKSQYTSSTLIRITGSKRPGGTECEIVQEGKLDEQFVSVVNEIPTKSLFVAKRFSSLLTLLGTVILVLRLIKLSRVHSPTSTNGIFIANGYRIARSLLIRLAQHEYKLEPKSEHSVINSDGIIRIKTKTMCRPISIAIVLSLLGFVWTLLLWLIKGAELVCQMLAWTATGLALVFIWFNICGTTTAVTDQSKTSFLTAVRYPSIHQAGTTASATSTSFLHAGKCLCLSQAGITRAVTDQLNMNCSSVRKIGTSTRQQEVTVWSAAPHQKLEKGELVKAHFIIIVTDLDAITCSDETCRQQSRECGSASTLVALNEDEEYR</sequence>
<evidence type="ECO:0000313" key="3">
    <source>
        <dbReference type="Proteomes" id="UP000580250"/>
    </source>
</evidence>
<dbReference type="OrthoDB" id="5967017at2759"/>
<keyword evidence="1" id="KW-0472">Membrane</keyword>
<gene>
    <name evidence="2" type="ORF">MENT_LOCUS50817</name>
</gene>